<gene>
    <name evidence="1" type="ORF">METZ01_LOCUS124833</name>
</gene>
<feature type="non-terminal residue" evidence="1">
    <location>
        <position position="1"/>
    </location>
</feature>
<evidence type="ECO:0000313" key="1">
    <source>
        <dbReference type="EMBL" id="SVA71979.1"/>
    </source>
</evidence>
<organism evidence="1">
    <name type="scientific">marine metagenome</name>
    <dbReference type="NCBI Taxonomy" id="408172"/>
    <lineage>
        <taxon>unclassified sequences</taxon>
        <taxon>metagenomes</taxon>
        <taxon>ecological metagenomes</taxon>
    </lineage>
</organism>
<sequence>VRIGLICPYSLTLPGGVQGQVLGLARKLRAA</sequence>
<reference evidence="1" key="1">
    <citation type="submission" date="2018-05" db="EMBL/GenBank/DDBJ databases">
        <authorList>
            <person name="Lanie J.A."/>
            <person name="Ng W.-L."/>
            <person name="Kazmierczak K.M."/>
            <person name="Andrzejewski T.M."/>
            <person name="Davidsen T.M."/>
            <person name="Wayne K.J."/>
            <person name="Tettelin H."/>
            <person name="Glass J.I."/>
            <person name="Rusch D."/>
            <person name="Podicherti R."/>
            <person name="Tsui H.-C.T."/>
            <person name="Winkler M.E."/>
        </authorList>
    </citation>
    <scope>NUCLEOTIDE SEQUENCE</scope>
</reference>
<dbReference type="EMBL" id="UINC01017381">
    <property type="protein sequence ID" value="SVA71979.1"/>
    <property type="molecule type" value="Genomic_DNA"/>
</dbReference>
<protein>
    <submittedName>
        <fullName evidence="1">Uncharacterized protein</fullName>
    </submittedName>
</protein>
<name>A0A381Y4G6_9ZZZZ</name>
<dbReference type="AlphaFoldDB" id="A0A381Y4G6"/>
<proteinExistence type="predicted"/>
<accession>A0A381Y4G6</accession>
<feature type="non-terminal residue" evidence="1">
    <location>
        <position position="31"/>
    </location>
</feature>